<accession>A0A0F9UJP9</accession>
<dbReference type="GO" id="GO:0016289">
    <property type="term" value="F:acyl-CoA hydrolase activity"/>
    <property type="evidence" value="ECO:0007669"/>
    <property type="project" value="TreeGrafter"/>
</dbReference>
<dbReference type="NCBIfam" id="TIGR00369">
    <property type="entry name" value="unchar_dom_1"/>
    <property type="match status" value="1"/>
</dbReference>
<dbReference type="SUPFAM" id="SSF54637">
    <property type="entry name" value="Thioesterase/thiol ester dehydrase-isomerase"/>
    <property type="match status" value="1"/>
</dbReference>
<evidence type="ECO:0000259" key="2">
    <source>
        <dbReference type="Pfam" id="PF03061"/>
    </source>
</evidence>
<reference evidence="3" key="1">
    <citation type="journal article" date="2015" name="Nature">
        <title>Complex archaea that bridge the gap between prokaryotes and eukaryotes.</title>
        <authorList>
            <person name="Spang A."/>
            <person name="Saw J.H."/>
            <person name="Jorgensen S.L."/>
            <person name="Zaremba-Niedzwiedzka K."/>
            <person name="Martijn J."/>
            <person name="Lind A.E."/>
            <person name="van Eijk R."/>
            <person name="Schleper C."/>
            <person name="Guy L."/>
            <person name="Ettema T.J."/>
        </authorList>
    </citation>
    <scope>NUCLEOTIDE SEQUENCE</scope>
</reference>
<name>A0A0F9UJP9_9ZZZZ</name>
<keyword evidence="1" id="KW-0378">Hydrolase</keyword>
<proteinExistence type="predicted"/>
<dbReference type="InterPro" id="IPR052723">
    <property type="entry name" value="Acyl-CoA_thioesterase_PaaI"/>
</dbReference>
<dbReference type="InterPro" id="IPR006683">
    <property type="entry name" value="Thioestr_dom"/>
</dbReference>
<gene>
    <name evidence="3" type="ORF">LCGC14_0213490</name>
</gene>
<dbReference type="PANTHER" id="PTHR42856:SF1">
    <property type="entry name" value="ACYL-COENZYME A THIOESTERASE PAAI"/>
    <property type="match status" value="1"/>
</dbReference>
<dbReference type="Pfam" id="PF03061">
    <property type="entry name" value="4HBT"/>
    <property type="match status" value="1"/>
</dbReference>
<dbReference type="Gene3D" id="3.10.129.10">
    <property type="entry name" value="Hotdog Thioesterase"/>
    <property type="match status" value="1"/>
</dbReference>
<sequence length="154" mass="16615">MNKSNSPERPAFLASLKPDEGLDPLMDHLKVYGVPSFDEQGAGIDLRLEACHMNGGQSAHGGLIMMLLDVVMACSTSRDGRHCVTVELKCNFMKPGGKEGDLLRATGIVRASTRSLAFCDGEIRNEAGELLATASGTFKYVRPLHSLDQQPVRA</sequence>
<dbReference type="CDD" id="cd03443">
    <property type="entry name" value="PaaI_thioesterase"/>
    <property type="match status" value="1"/>
</dbReference>
<dbReference type="AlphaFoldDB" id="A0A0F9UJP9"/>
<dbReference type="EMBL" id="LAZR01000099">
    <property type="protein sequence ID" value="KKN91874.1"/>
    <property type="molecule type" value="Genomic_DNA"/>
</dbReference>
<organism evidence="3">
    <name type="scientific">marine sediment metagenome</name>
    <dbReference type="NCBI Taxonomy" id="412755"/>
    <lineage>
        <taxon>unclassified sequences</taxon>
        <taxon>metagenomes</taxon>
        <taxon>ecological metagenomes</taxon>
    </lineage>
</organism>
<dbReference type="InterPro" id="IPR029069">
    <property type="entry name" value="HotDog_dom_sf"/>
</dbReference>
<comment type="caution">
    <text evidence="3">The sequence shown here is derived from an EMBL/GenBank/DDBJ whole genome shotgun (WGS) entry which is preliminary data.</text>
</comment>
<dbReference type="PANTHER" id="PTHR42856">
    <property type="entry name" value="ACYL-COENZYME A THIOESTERASE PAAI"/>
    <property type="match status" value="1"/>
</dbReference>
<evidence type="ECO:0000313" key="3">
    <source>
        <dbReference type="EMBL" id="KKN91874.1"/>
    </source>
</evidence>
<dbReference type="InterPro" id="IPR003736">
    <property type="entry name" value="PAAI_dom"/>
</dbReference>
<evidence type="ECO:0000256" key="1">
    <source>
        <dbReference type="ARBA" id="ARBA00022801"/>
    </source>
</evidence>
<protein>
    <recommendedName>
        <fullName evidence="2">Thioesterase domain-containing protein</fullName>
    </recommendedName>
</protein>
<feature type="domain" description="Thioesterase" evidence="2">
    <location>
        <begin position="58"/>
        <end position="131"/>
    </location>
</feature>